<feature type="compositionally biased region" description="Basic and acidic residues" evidence="1">
    <location>
        <begin position="748"/>
        <end position="767"/>
    </location>
</feature>
<feature type="compositionally biased region" description="Basic and acidic residues" evidence="1">
    <location>
        <begin position="224"/>
        <end position="238"/>
    </location>
</feature>
<gene>
    <name evidence="2" type="primary">MAP9</name>
</gene>
<feature type="compositionally biased region" description="Polar residues" evidence="1">
    <location>
        <begin position="643"/>
        <end position="655"/>
    </location>
</feature>
<protein>
    <submittedName>
        <fullName evidence="2">Microtubule associated protein 9</fullName>
    </submittedName>
</protein>
<dbReference type="PANTHER" id="PTHR14739">
    <property type="entry name" value="MICROTUBULE-ASSOCIATED PROTEIN 9"/>
    <property type="match status" value="1"/>
</dbReference>
<reference evidence="2" key="1">
    <citation type="submission" date="2019-03" db="EMBL/GenBank/DDBJ databases">
        <authorList>
            <person name="Warren W.C."/>
            <person name="Johnson G.S."/>
        </authorList>
    </citation>
    <scope>NUCLEOTIDE SEQUENCE [LARGE SCALE GENOMIC DNA]</scope>
    <source>
        <strain evidence="2">Basenji</strain>
    </source>
</reference>
<proteinExistence type="predicted"/>
<name>A0A8C0MN80_CANLF</name>
<feature type="compositionally biased region" description="Polar residues" evidence="1">
    <location>
        <begin position="893"/>
        <end position="902"/>
    </location>
</feature>
<evidence type="ECO:0000313" key="3">
    <source>
        <dbReference type="Proteomes" id="UP000694429"/>
    </source>
</evidence>
<feature type="region of interest" description="Disordered" evidence="1">
    <location>
        <begin position="748"/>
        <end position="769"/>
    </location>
</feature>
<evidence type="ECO:0000256" key="1">
    <source>
        <dbReference type="SAM" id="MobiDB-lite"/>
    </source>
</evidence>
<accession>A0A8C0MN80</accession>
<organism evidence="2 3">
    <name type="scientific">Canis lupus familiaris</name>
    <name type="common">Dog</name>
    <name type="synonym">Canis familiaris</name>
    <dbReference type="NCBI Taxonomy" id="9615"/>
    <lineage>
        <taxon>Eukaryota</taxon>
        <taxon>Metazoa</taxon>
        <taxon>Chordata</taxon>
        <taxon>Craniata</taxon>
        <taxon>Vertebrata</taxon>
        <taxon>Euteleostomi</taxon>
        <taxon>Mammalia</taxon>
        <taxon>Eutheria</taxon>
        <taxon>Laurasiatheria</taxon>
        <taxon>Carnivora</taxon>
        <taxon>Caniformia</taxon>
        <taxon>Canidae</taxon>
        <taxon>Canis</taxon>
    </lineage>
</organism>
<dbReference type="GO" id="GO:0051225">
    <property type="term" value="P:spindle assembly"/>
    <property type="evidence" value="ECO:0007669"/>
    <property type="project" value="InterPro"/>
</dbReference>
<dbReference type="PANTHER" id="PTHR14739:SF9">
    <property type="entry name" value="MICROTUBULE-ASSOCIATED PROTEIN 9"/>
    <property type="match status" value="1"/>
</dbReference>
<feature type="compositionally biased region" description="Basic and acidic residues" evidence="1">
    <location>
        <begin position="67"/>
        <end position="79"/>
    </location>
</feature>
<sequence length="902" mass="105057">MSDEVFSTILAYTKSPKVTKRTTFQDELIKAITARSARQRSSEYSDDFDSDEIVSLGDFSDTSVDENSNKKKMNDFHISDDEEKNSPKLSFLKTKKSNSDIMKDEPVFSTKNDEEMAPDGCGNMVGTPLSESQNNDQEIEKDKIKMKPKPRILPVKSMSSENNSSPEANNHFKPSPRPRSMLKKHSHGEEKDGPGEGKTPALCEELEARSAPSPLPKLNDGQLEAEKKLASENLDPKDPWLTSLSSSSLKENLGDSFSPGSGGKASVEDQNEELTENHNSLKSNENEGNSFLIDLVTTPIEKSQESQVITDDLEEEKEKAELIMNDLTVDPLFKSQSILISADTTESSKKTVEDRNMKNKKSTNNRASSASGRLMTSEFLKKSSSIRRPPSTTTSSHYLGTLKVLDQKPSQKQNIEPEKADSIRAAVYQEWLEKKNVYLHEMHRIKRIESENLRIQNEQKRAAKREEALASFEAWKAMKEKEAKKIAAQRRLEEKNKKKTEEENAARKGEALQAFERWKEKKMEYLREKNKKEREYERAKKQKEEETIAEKRKDNLTAIEKWNERKDAFFKEKEKEKINEKRREELKRAEKKDKDKQAIDEYEKWLKTVEDRNMKNKKSTNNRASSASGRLMTPEVLKISSSIRRPPSTTASSHYLGTLKVLDQKPSQKQNTEPERADSIRATVYQEWLEKKNVYLHEMHRIKRIESENLRIQNEQKRAAKREEALASFEAWKAMKEKEAKKIAARKRLEEKNKKKTEEENAARKGEALQAFEQWKEKKMEYLREKNKKEREYERAKKQKEEETIAEKRKDKLTAIEKWNERKDAFFKEKEKVKISEKRRELKRAEKKDKDKQAIDEYEKWLEKKERQERIERKQKKRHSFLENEALPPWSPPSRTVFSRVF</sequence>
<dbReference type="Ensembl" id="ENSCAFT00030014091.1">
    <property type="protein sequence ID" value="ENSCAFP00030012295.1"/>
    <property type="gene ID" value="ENSCAFG00030007625.1"/>
</dbReference>
<evidence type="ECO:0000313" key="2">
    <source>
        <dbReference type="Ensembl" id="ENSCAFP00030012295.1"/>
    </source>
</evidence>
<feature type="region of interest" description="Disordered" evidence="1">
    <location>
        <begin position="573"/>
        <end position="597"/>
    </location>
</feature>
<feature type="compositionally biased region" description="Polar residues" evidence="1">
    <location>
        <begin position="277"/>
        <end position="289"/>
    </location>
</feature>
<feature type="region of interest" description="Disordered" evidence="1">
    <location>
        <begin position="344"/>
        <end position="374"/>
    </location>
</feature>
<dbReference type="Proteomes" id="UP000694429">
    <property type="component" value="Chromosome 15"/>
</dbReference>
<feature type="compositionally biased region" description="Basic and acidic residues" evidence="1">
    <location>
        <begin position="97"/>
        <end position="114"/>
    </location>
</feature>
<feature type="region of interest" description="Disordered" evidence="1">
    <location>
        <begin position="787"/>
        <end position="806"/>
    </location>
</feature>
<feature type="compositionally biased region" description="Low complexity" evidence="1">
    <location>
        <begin position="157"/>
        <end position="169"/>
    </location>
</feature>
<feature type="compositionally biased region" description="Basic residues" evidence="1">
    <location>
        <begin position="174"/>
        <end position="186"/>
    </location>
</feature>
<feature type="region of interest" description="Disordered" evidence="1">
    <location>
        <begin position="873"/>
        <end position="902"/>
    </location>
</feature>
<feature type="compositionally biased region" description="Basic and acidic residues" evidence="1">
    <location>
        <begin position="346"/>
        <end position="357"/>
    </location>
</feature>
<feature type="region of interest" description="Disordered" evidence="1">
    <location>
        <begin position="643"/>
        <end position="677"/>
    </location>
</feature>
<feature type="region of interest" description="Disordered" evidence="1">
    <location>
        <begin position="57"/>
        <end position="290"/>
    </location>
</feature>
<reference evidence="2" key="2">
    <citation type="submission" date="2025-08" db="UniProtKB">
        <authorList>
            <consortium name="Ensembl"/>
        </authorList>
    </citation>
    <scope>IDENTIFICATION</scope>
</reference>
<feature type="region of interest" description="Disordered" evidence="1">
    <location>
        <begin position="613"/>
        <end position="632"/>
    </location>
</feature>
<dbReference type="GO" id="GO:0000281">
    <property type="term" value="P:mitotic cytokinesis"/>
    <property type="evidence" value="ECO:0007669"/>
    <property type="project" value="InterPro"/>
</dbReference>
<dbReference type="InterPro" id="IPR026106">
    <property type="entry name" value="MAP9"/>
</dbReference>
<dbReference type="AlphaFoldDB" id="A0A8C0MN80"/>